<sequence length="364" mass="37020">MSSKINYDSPVMENAAAGVAECAKAAREIGRYAQQHCSLDGAFGVLLQPLQPIHNAARDAVMDNLTALSEALYATGMSVLAARDDMAEVEEAAKEVCKALEAEMDGPVNTGGGGGDFGGGGGGGGGDFGGGGPAPVAEPPVSEPPVTPPVAVEPEIEDPKLPETPGSEDTDGEDTDGEDTDGEDTDGEDTDGEDTDPTKPGDEDADGDDTDGEDTDGEDTDGEDGEDGTEGNGHPVGCRCGECDAHPAGCQCNVCLGEQVQQGCPPHCGRCHAGTAHAPDWVVECGLPPEVASKIGTSEEVFAERWAQRDPIVVVRPSEAGGTVTIGFTPAGTGTTTQAMPGAIAFNFDDLVTAAYARGERSAL</sequence>
<feature type="compositionally biased region" description="Gly residues" evidence="1">
    <location>
        <begin position="109"/>
        <end position="133"/>
    </location>
</feature>
<evidence type="ECO:0000256" key="1">
    <source>
        <dbReference type="SAM" id="MobiDB-lite"/>
    </source>
</evidence>
<dbReference type="RefSeq" id="WP_343962307.1">
    <property type="nucleotide sequence ID" value="NZ_BAAAKZ010000016.1"/>
</dbReference>
<feature type="compositionally biased region" description="Acidic residues" evidence="1">
    <location>
        <begin position="203"/>
        <end position="229"/>
    </location>
</feature>
<feature type="compositionally biased region" description="Pro residues" evidence="1">
    <location>
        <begin position="136"/>
        <end position="148"/>
    </location>
</feature>
<proteinExistence type="predicted"/>
<feature type="compositionally biased region" description="Acidic residues" evidence="1">
    <location>
        <begin position="166"/>
        <end position="195"/>
    </location>
</feature>
<name>A0ABW3TSE6_9MICO</name>
<accession>A0ABW3TSE6</accession>
<comment type="caution">
    <text evidence="2">The sequence shown here is derived from an EMBL/GenBank/DDBJ whole genome shotgun (WGS) entry which is preliminary data.</text>
</comment>
<dbReference type="EMBL" id="JBHTLY010000013">
    <property type="protein sequence ID" value="MFD1203407.1"/>
    <property type="molecule type" value="Genomic_DNA"/>
</dbReference>
<keyword evidence="3" id="KW-1185">Reference proteome</keyword>
<dbReference type="Proteomes" id="UP001597181">
    <property type="component" value="Unassembled WGS sequence"/>
</dbReference>
<reference evidence="3" key="1">
    <citation type="journal article" date="2019" name="Int. J. Syst. Evol. Microbiol.">
        <title>The Global Catalogue of Microorganisms (GCM) 10K type strain sequencing project: providing services to taxonomists for standard genome sequencing and annotation.</title>
        <authorList>
            <consortium name="The Broad Institute Genomics Platform"/>
            <consortium name="The Broad Institute Genome Sequencing Center for Infectious Disease"/>
            <person name="Wu L."/>
            <person name="Ma J."/>
        </authorList>
    </citation>
    <scope>NUCLEOTIDE SEQUENCE [LARGE SCALE GENOMIC DNA]</scope>
    <source>
        <strain evidence="3">CCUG 50213</strain>
    </source>
</reference>
<feature type="region of interest" description="Disordered" evidence="1">
    <location>
        <begin position="107"/>
        <end position="231"/>
    </location>
</feature>
<evidence type="ECO:0000313" key="2">
    <source>
        <dbReference type="EMBL" id="MFD1203407.1"/>
    </source>
</evidence>
<organism evidence="2 3">
    <name type="scientific">Leucobacter albus</name>
    <dbReference type="NCBI Taxonomy" id="272210"/>
    <lineage>
        <taxon>Bacteria</taxon>
        <taxon>Bacillati</taxon>
        <taxon>Actinomycetota</taxon>
        <taxon>Actinomycetes</taxon>
        <taxon>Micrococcales</taxon>
        <taxon>Microbacteriaceae</taxon>
        <taxon>Leucobacter</taxon>
    </lineage>
</organism>
<protein>
    <submittedName>
        <fullName evidence="2">Uncharacterized protein</fullName>
    </submittedName>
</protein>
<gene>
    <name evidence="2" type="ORF">ACFQ3U_16060</name>
</gene>
<evidence type="ECO:0000313" key="3">
    <source>
        <dbReference type="Proteomes" id="UP001597181"/>
    </source>
</evidence>